<comment type="similarity">
    <text evidence="1">Belongs to the GppA/Ppx family.</text>
</comment>
<protein>
    <submittedName>
        <fullName evidence="3">Exopolyphosphatase/guanosine-5'-triphosphate, 3'-diphosphate pyrophosphatase</fullName>
        <ecNumber evidence="3">3.6.1.11</ecNumber>
        <ecNumber evidence="3">3.6.1.40</ecNumber>
    </submittedName>
</protein>
<dbReference type="PANTHER" id="PTHR30005">
    <property type="entry name" value="EXOPOLYPHOSPHATASE"/>
    <property type="match status" value="1"/>
</dbReference>
<comment type="caution">
    <text evidence="3">The sequence shown here is derived from an EMBL/GenBank/DDBJ whole genome shotgun (WGS) entry which is preliminary data.</text>
</comment>
<dbReference type="InterPro" id="IPR043129">
    <property type="entry name" value="ATPase_NBD"/>
</dbReference>
<dbReference type="InterPro" id="IPR050273">
    <property type="entry name" value="GppA/Ppx_hydrolase"/>
</dbReference>
<proteinExistence type="inferred from homology"/>
<evidence type="ECO:0000259" key="2">
    <source>
        <dbReference type="Pfam" id="PF02541"/>
    </source>
</evidence>
<dbReference type="InterPro" id="IPR003695">
    <property type="entry name" value="Ppx_GppA_N"/>
</dbReference>
<dbReference type="GO" id="GO:0004309">
    <property type="term" value="F:exopolyphosphatase activity"/>
    <property type="evidence" value="ECO:0007669"/>
    <property type="project" value="UniProtKB-EC"/>
</dbReference>
<name>A0ABS2SVX9_9BACI</name>
<dbReference type="Pfam" id="PF02541">
    <property type="entry name" value="Ppx-GppA"/>
    <property type="match status" value="1"/>
</dbReference>
<feature type="domain" description="Ppx/GppA phosphatase N-terminal" evidence="2">
    <location>
        <begin position="19"/>
        <end position="284"/>
    </location>
</feature>
<organism evidence="3 4">
    <name type="scientific">Shouchella xiaoxiensis</name>
    <dbReference type="NCBI Taxonomy" id="766895"/>
    <lineage>
        <taxon>Bacteria</taxon>
        <taxon>Bacillati</taxon>
        <taxon>Bacillota</taxon>
        <taxon>Bacilli</taxon>
        <taxon>Bacillales</taxon>
        <taxon>Bacillaceae</taxon>
        <taxon>Shouchella</taxon>
    </lineage>
</organism>
<accession>A0ABS2SVX9</accession>
<gene>
    <name evidence="3" type="ORF">JOC54_002975</name>
</gene>
<evidence type="ECO:0000313" key="4">
    <source>
        <dbReference type="Proteomes" id="UP001179280"/>
    </source>
</evidence>
<keyword evidence="4" id="KW-1185">Reference proteome</keyword>
<dbReference type="Gene3D" id="3.30.420.40">
    <property type="match status" value="1"/>
</dbReference>
<dbReference type="EC" id="3.6.1.40" evidence="3"/>
<reference evidence="3" key="1">
    <citation type="submission" date="2021-01" db="EMBL/GenBank/DDBJ databases">
        <title>Genomic Encyclopedia of Type Strains, Phase IV (KMG-IV): sequencing the most valuable type-strain genomes for metagenomic binning, comparative biology and taxonomic classification.</title>
        <authorList>
            <person name="Goeker M."/>
        </authorList>
    </citation>
    <scope>NUCLEOTIDE SEQUENCE</scope>
    <source>
        <strain evidence="3">DSM 21943</strain>
    </source>
</reference>
<sequence>MHYVSIIEIGSNSMKCTICRRKNDVWCVVAKKKTQVHLARHLTVERFLKEAAVKKVIWGLQQFKKVEDAYGCRGSFVFATGALRLALNQAEIVKTIKEKMHSSIHILSGNLEALLGYLALQQKEKLEAGIILDTGGASTELTVVSQSSPASLRSYPFGALTLSNDYFNQKERDWRLFVEQLKEEIVLNSVHTKRTTTLVTIGGSHHFLKDIAGDQTFSNDFFKQQLYELLEKAEEEFVTLKWIPKHRIASFKGGILPLLAVLDVFHVSKIAFHRLTITEGVIAALNEKNKKARSILNGTSSVSFT</sequence>
<dbReference type="Proteomes" id="UP001179280">
    <property type="component" value="Unassembled WGS sequence"/>
</dbReference>
<dbReference type="Gene3D" id="3.30.420.150">
    <property type="entry name" value="Exopolyphosphatase. Domain 2"/>
    <property type="match status" value="1"/>
</dbReference>
<keyword evidence="3" id="KW-0378">Hydrolase</keyword>
<dbReference type="RefSeq" id="WP_204466879.1">
    <property type="nucleotide sequence ID" value="NZ_JAFBCV010000009.1"/>
</dbReference>
<evidence type="ECO:0000313" key="3">
    <source>
        <dbReference type="EMBL" id="MBM7839695.1"/>
    </source>
</evidence>
<dbReference type="GO" id="GO:0008894">
    <property type="term" value="F:guanosine-5'-triphosphate,3'-diphosphate diphosphatase activity"/>
    <property type="evidence" value="ECO:0007669"/>
    <property type="project" value="UniProtKB-EC"/>
</dbReference>
<dbReference type="EMBL" id="JAFBCV010000009">
    <property type="protein sequence ID" value="MBM7839695.1"/>
    <property type="molecule type" value="Genomic_DNA"/>
</dbReference>
<dbReference type="SUPFAM" id="SSF53067">
    <property type="entry name" value="Actin-like ATPase domain"/>
    <property type="match status" value="2"/>
</dbReference>
<evidence type="ECO:0000256" key="1">
    <source>
        <dbReference type="ARBA" id="ARBA00007125"/>
    </source>
</evidence>
<dbReference type="PANTHER" id="PTHR30005:SF0">
    <property type="entry name" value="RETROGRADE REGULATION PROTEIN 2"/>
    <property type="match status" value="1"/>
</dbReference>
<dbReference type="EC" id="3.6.1.11" evidence="3"/>